<evidence type="ECO:0000313" key="2">
    <source>
        <dbReference type="Proteomes" id="UP000887159"/>
    </source>
</evidence>
<protein>
    <submittedName>
        <fullName evidence="1">Uncharacterized protein</fullName>
    </submittedName>
</protein>
<gene>
    <name evidence="1" type="ORF">TNCV_2067061</name>
</gene>
<organism evidence="1 2">
    <name type="scientific">Trichonephila clavipes</name>
    <name type="common">Golden silk orbweaver</name>
    <name type="synonym">Nephila clavipes</name>
    <dbReference type="NCBI Taxonomy" id="2585209"/>
    <lineage>
        <taxon>Eukaryota</taxon>
        <taxon>Metazoa</taxon>
        <taxon>Ecdysozoa</taxon>
        <taxon>Arthropoda</taxon>
        <taxon>Chelicerata</taxon>
        <taxon>Arachnida</taxon>
        <taxon>Araneae</taxon>
        <taxon>Araneomorphae</taxon>
        <taxon>Entelegynae</taxon>
        <taxon>Araneoidea</taxon>
        <taxon>Nephilidae</taxon>
        <taxon>Trichonephila</taxon>
    </lineage>
</organism>
<dbReference type="EMBL" id="BMAU01021379">
    <property type="protein sequence ID" value="GFY27085.1"/>
    <property type="molecule type" value="Genomic_DNA"/>
</dbReference>
<name>A0A8X6W2Z0_TRICX</name>
<proteinExistence type="predicted"/>
<dbReference type="Proteomes" id="UP000887159">
    <property type="component" value="Unassembled WGS sequence"/>
</dbReference>
<accession>A0A8X6W2Z0</accession>
<sequence length="101" mass="11387">MNILYNDYIILVLTLKVAPLKQTNIIRFPLGSDGLEVAYPLRKPKVADSIIAGVDRFPGYENRRHACHMIMWHAKDSLSIKLALVLSAKLKHGSISYLIRA</sequence>
<reference evidence="1" key="1">
    <citation type="submission" date="2020-08" db="EMBL/GenBank/DDBJ databases">
        <title>Multicomponent nature underlies the extraordinary mechanical properties of spider dragline silk.</title>
        <authorList>
            <person name="Kono N."/>
            <person name="Nakamura H."/>
            <person name="Mori M."/>
            <person name="Yoshida Y."/>
            <person name="Ohtoshi R."/>
            <person name="Malay A.D."/>
            <person name="Moran D.A.P."/>
            <person name="Tomita M."/>
            <person name="Numata K."/>
            <person name="Arakawa K."/>
        </authorList>
    </citation>
    <scope>NUCLEOTIDE SEQUENCE</scope>
</reference>
<evidence type="ECO:0000313" key="1">
    <source>
        <dbReference type="EMBL" id="GFY27085.1"/>
    </source>
</evidence>
<keyword evidence="2" id="KW-1185">Reference proteome</keyword>
<comment type="caution">
    <text evidence="1">The sequence shown here is derived from an EMBL/GenBank/DDBJ whole genome shotgun (WGS) entry which is preliminary data.</text>
</comment>
<dbReference type="AlphaFoldDB" id="A0A8X6W2Z0"/>